<evidence type="ECO:0000313" key="6">
    <source>
        <dbReference type="EMBL" id="KIA88095.1"/>
    </source>
</evidence>
<evidence type="ECO:0000313" key="7">
    <source>
        <dbReference type="Proteomes" id="UP000031473"/>
    </source>
</evidence>
<organism evidence="6 7">
    <name type="scientific">Kaistella jeonii</name>
    <dbReference type="NCBI Taxonomy" id="266749"/>
    <lineage>
        <taxon>Bacteria</taxon>
        <taxon>Pseudomonadati</taxon>
        <taxon>Bacteroidota</taxon>
        <taxon>Flavobacteriia</taxon>
        <taxon>Flavobacteriales</taxon>
        <taxon>Weeksellaceae</taxon>
        <taxon>Chryseobacterium group</taxon>
        <taxon>Kaistella</taxon>
    </lineage>
</organism>
<keyword evidence="7" id="KW-1185">Reference proteome</keyword>
<feature type="transmembrane region" description="Helical" evidence="5">
    <location>
        <begin position="12"/>
        <end position="32"/>
    </location>
</feature>
<evidence type="ECO:0000256" key="5">
    <source>
        <dbReference type="SAM" id="Phobius"/>
    </source>
</evidence>
<evidence type="ECO:0000256" key="2">
    <source>
        <dbReference type="ARBA" id="ARBA00022692"/>
    </source>
</evidence>
<dbReference type="RefSeq" id="WP_039354056.1">
    <property type="nucleotide sequence ID" value="NZ_FOLA01000013.1"/>
</dbReference>
<name>A0A0C1D2U1_9FLAO</name>
<accession>A0A0C1D2U1</accession>
<comment type="subcellular location">
    <subcellularLocation>
        <location evidence="1">Membrane</location>
        <topology evidence="1">Multi-pass membrane protein</topology>
    </subcellularLocation>
</comment>
<proteinExistence type="predicted"/>
<dbReference type="AlphaFoldDB" id="A0A0C1D2U1"/>
<comment type="caution">
    <text evidence="6">The sequence shown here is derived from an EMBL/GenBank/DDBJ whole genome shotgun (WGS) entry which is preliminary data.</text>
</comment>
<protein>
    <recommendedName>
        <fullName evidence="8">DoxX family membrane protein</fullName>
    </recommendedName>
</protein>
<dbReference type="OrthoDB" id="5524812at2"/>
<evidence type="ECO:0000256" key="1">
    <source>
        <dbReference type="ARBA" id="ARBA00004141"/>
    </source>
</evidence>
<feature type="transmembrane region" description="Helical" evidence="5">
    <location>
        <begin position="117"/>
        <end position="138"/>
    </location>
</feature>
<dbReference type="Proteomes" id="UP000031473">
    <property type="component" value="Unassembled WGS sequence"/>
</dbReference>
<keyword evidence="4 5" id="KW-0472">Membrane</keyword>
<reference evidence="6 7" key="1">
    <citation type="submission" date="2014-10" db="EMBL/GenBank/DDBJ databases">
        <title>Kaistella jeonii genome.</title>
        <authorList>
            <person name="Clayton J.T."/>
            <person name="Newman J.D."/>
        </authorList>
    </citation>
    <scope>NUCLEOTIDE SEQUENCE [LARGE SCALE GENOMIC DNA]</scope>
    <source>
        <strain evidence="6 7">DSM 17048</strain>
    </source>
</reference>
<gene>
    <name evidence="6" type="ORF">OA86_12935</name>
</gene>
<evidence type="ECO:0000256" key="3">
    <source>
        <dbReference type="ARBA" id="ARBA00022989"/>
    </source>
</evidence>
<keyword evidence="2 5" id="KW-0812">Transmembrane</keyword>
<keyword evidence="3 5" id="KW-1133">Transmembrane helix</keyword>
<evidence type="ECO:0000256" key="4">
    <source>
        <dbReference type="ARBA" id="ARBA00023136"/>
    </source>
</evidence>
<feature type="transmembrane region" description="Helical" evidence="5">
    <location>
        <begin position="91"/>
        <end position="111"/>
    </location>
</feature>
<dbReference type="InterPro" id="IPR032808">
    <property type="entry name" value="DoxX"/>
</dbReference>
<dbReference type="GO" id="GO:0016020">
    <property type="term" value="C:membrane"/>
    <property type="evidence" value="ECO:0007669"/>
    <property type="project" value="UniProtKB-SubCell"/>
</dbReference>
<dbReference type="STRING" id="266749.SAMN05421876_11384"/>
<feature type="transmembrane region" description="Helical" evidence="5">
    <location>
        <begin position="159"/>
        <end position="180"/>
    </location>
</feature>
<sequence>MTLASISNSKFFDYLILAIRFLLAATFISYGYGKLTEGQFSLTPLELQKPIGELNLMQIGWYLFDQQPFKYFIGISQIVCGILLLINRTVLIGAILFLPIAVNILIINLTIMPAGLASAFALRFASYILLDGLLFYHYRKQCLEGLQKLLQNVKPKYKHQFWTLLFIPLLALILEILPSIPKVLWGIMQDPKGMLTWIKEMTGLIMRNLQ</sequence>
<dbReference type="Pfam" id="PF07681">
    <property type="entry name" value="DoxX"/>
    <property type="match status" value="1"/>
</dbReference>
<evidence type="ECO:0008006" key="8">
    <source>
        <dbReference type="Google" id="ProtNLM"/>
    </source>
</evidence>
<feature type="transmembrane region" description="Helical" evidence="5">
    <location>
        <begin position="69"/>
        <end position="86"/>
    </location>
</feature>
<dbReference type="EMBL" id="JSYL01000011">
    <property type="protein sequence ID" value="KIA88095.1"/>
    <property type="molecule type" value="Genomic_DNA"/>
</dbReference>